<sequence>DYEFGWDEASSQNGYRMLKGVDVKQYAVSIDGSDPKFPIARWPGGMQKPCDMICLRGRPIGRS</sequence>
<gene>
    <name evidence="1" type="ORF">PCOR1329_LOCUS67440</name>
</gene>
<reference evidence="1" key="1">
    <citation type="submission" date="2023-10" db="EMBL/GenBank/DDBJ databases">
        <authorList>
            <person name="Chen Y."/>
            <person name="Shah S."/>
            <person name="Dougan E. K."/>
            <person name="Thang M."/>
            <person name="Chan C."/>
        </authorList>
    </citation>
    <scope>NUCLEOTIDE SEQUENCE [LARGE SCALE GENOMIC DNA]</scope>
</reference>
<evidence type="ECO:0000313" key="2">
    <source>
        <dbReference type="Proteomes" id="UP001189429"/>
    </source>
</evidence>
<name>A0ABN9WHL8_9DINO</name>
<feature type="non-terminal residue" evidence="1">
    <location>
        <position position="1"/>
    </location>
</feature>
<feature type="non-terminal residue" evidence="1">
    <location>
        <position position="63"/>
    </location>
</feature>
<organism evidence="1 2">
    <name type="scientific">Prorocentrum cordatum</name>
    <dbReference type="NCBI Taxonomy" id="2364126"/>
    <lineage>
        <taxon>Eukaryota</taxon>
        <taxon>Sar</taxon>
        <taxon>Alveolata</taxon>
        <taxon>Dinophyceae</taxon>
        <taxon>Prorocentrales</taxon>
        <taxon>Prorocentraceae</taxon>
        <taxon>Prorocentrum</taxon>
    </lineage>
</organism>
<comment type="caution">
    <text evidence="1">The sequence shown here is derived from an EMBL/GenBank/DDBJ whole genome shotgun (WGS) entry which is preliminary data.</text>
</comment>
<protein>
    <submittedName>
        <fullName evidence="1">Uncharacterized protein</fullName>
    </submittedName>
</protein>
<accession>A0ABN9WHL8</accession>
<dbReference type="EMBL" id="CAUYUJ010018738">
    <property type="protein sequence ID" value="CAK0885971.1"/>
    <property type="molecule type" value="Genomic_DNA"/>
</dbReference>
<proteinExistence type="predicted"/>
<dbReference type="Proteomes" id="UP001189429">
    <property type="component" value="Unassembled WGS sequence"/>
</dbReference>
<keyword evidence="2" id="KW-1185">Reference proteome</keyword>
<evidence type="ECO:0000313" key="1">
    <source>
        <dbReference type="EMBL" id="CAK0885971.1"/>
    </source>
</evidence>